<sequence>MATILIVDDRPSNREFLVTLLGYGGHRLVEAGDGAEGLALVRAEAPDLVIADILMPTMDGYEFVRQLRSDPAVATTRVIFYTAHYHEPEARRLAAACGVSEVLTKPSEPEVVLRTVESVLGHTPPPSRAPAAAEFDREHLRVMTDKLAQRADDLRRTNERLTAMIELGLQLGSERGPDRLLQLFCDAARLIIGARYAVVGVSHAGGRYRHLLTSGMDPAAAARIGSPGPMAGALGSALTIGRCFRAAPIAGPAAVGAPASFPGAGALLAAPVSSPARVYGWVCLLDKVGAGAFTEEDEQLAKMLAAQTGRIYENGSLYADLLHRTSELAQEISDRERAEAEVRASEERFRSAFESTGVATVLTDLGNRFVRVNAAFARLFGYTEPEMLGMTMADVTHPGDLAESLAGRARLLAGEGQSFQHIKRYLHRTGHVFWGVTNVSIVRDQEGRPLQYVGQVQDITEQKRAEAEVRRSADLLRAVADGTTDAVFVKDRDCKYLLFNEAAARFVGKPVAEVLGKDDTALFDPASARVSMENDRRVMESGQTETEEETLTAVGVTRTYLATKGPYRDEDGTVVGVIGISRDITDRKRTEQRLTTQHAVVSILAQAADLRDAAPKLLRAVCETTDWDAGGLWVADPQARVLSCVDLWAGEGPDLAAFRAVSLRTTFGPGVGLPGRVWASGEPVWIADAARDPNFPRSAAAARADLHGGFGFPIQFGTEILGVAEFFGRASRAPDAELLRTFEILGSQIGQFIERKRAEGGLRLFRALIDRATDGIEVIDTETGRFLDVNERACATHGYTRAEFLGLTVYDIDPLVTEPWADVVAAQRVPGTRAFESLHKRKDGSTFPVEVNLNLIRLDREYLVAVVRDITERKRAEEALRAAQYRLEHVVASSPSVLFALGVGADQIRGISWISGTVREMLGYEPEEAFAPDWWAGNIHPGDRDRVLSQTQTDLFTRGRTSHEYRFRHGDGSYRWTRGEIRLTRDAVGAPVEAVGSWSDITERRLLEEQVQQSQKMEAVGRLAGGVAHDFNNLLTVINGYGEIVLAGLPAADANRESIREMVRAGERATGLTRQLLAFSRKAIIEPKVLDLTVVVTDVERMLRRILGEDIQLAVAADPETGAVRADPGQIEQVILNMVVNARDAMPEGGRLTIELRNADLDESYTRTHADARPGAYVLLAVTDTGCGMDAATMAHVFEPFFSTKGEHGTGLGLATLHGIVKQSGGHVGVYSEVGQGTTFKVYLPRINRAAPASKVRAVPFAMPQGTETILLVEDEDGVRALTRHVLRSCGYKVLEARDGVEALRLVDEHGGRIDLLLTDVVMPRMNGRQVAEHLTALFPTIKVMFLSGYTDDAVVRHGILEAEVTFLQKPFTPGSLAAKVREVLDRREG</sequence>
<feature type="domain" description="PAC" evidence="10">
    <location>
        <begin position="833"/>
        <end position="882"/>
    </location>
</feature>
<evidence type="ECO:0000259" key="8">
    <source>
        <dbReference type="PROSITE" id="PS50110"/>
    </source>
</evidence>
<dbReference type="Pfam" id="PF00072">
    <property type="entry name" value="Response_reg"/>
    <property type="match status" value="2"/>
</dbReference>
<feature type="domain" description="PAC" evidence="10">
    <location>
        <begin position="961"/>
        <end position="1013"/>
    </location>
</feature>
<dbReference type="RefSeq" id="WP_210652234.1">
    <property type="nucleotide sequence ID" value="NZ_JAGKQQ010000001.1"/>
</dbReference>
<dbReference type="SMART" id="SM00387">
    <property type="entry name" value="HATPase_c"/>
    <property type="match status" value="1"/>
</dbReference>
<dbReference type="EC" id="2.7.13.3" evidence="2"/>
<dbReference type="PROSITE" id="PS50113">
    <property type="entry name" value="PAC"/>
    <property type="match status" value="4"/>
</dbReference>
<dbReference type="Gene3D" id="3.30.565.10">
    <property type="entry name" value="Histidine kinase-like ATPase, C-terminal domain"/>
    <property type="match status" value="1"/>
</dbReference>
<dbReference type="PANTHER" id="PTHR43304">
    <property type="entry name" value="PHYTOCHROME-LIKE PROTEIN CPH1"/>
    <property type="match status" value="1"/>
</dbReference>
<evidence type="ECO:0000256" key="2">
    <source>
        <dbReference type="ARBA" id="ARBA00012438"/>
    </source>
</evidence>
<dbReference type="InterPro" id="IPR011006">
    <property type="entry name" value="CheY-like_superfamily"/>
</dbReference>
<feature type="domain" description="PAS" evidence="9">
    <location>
        <begin position="472"/>
        <end position="542"/>
    </location>
</feature>
<feature type="domain" description="PAS" evidence="9">
    <location>
        <begin position="761"/>
        <end position="806"/>
    </location>
</feature>
<dbReference type="Pfam" id="PF00989">
    <property type="entry name" value="PAS"/>
    <property type="match status" value="1"/>
</dbReference>
<dbReference type="InterPro" id="IPR000014">
    <property type="entry name" value="PAS"/>
</dbReference>
<dbReference type="SUPFAM" id="SSF55874">
    <property type="entry name" value="ATPase domain of HSP90 chaperone/DNA topoisomerase II/histidine kinase"/>
    <property type="match status" value="1"/>
</dbReference>
<proteinExistence type="predicted"/>
<feature type="domain" description="PAC" evidence="10">
    <location>
        <begin position="544"/>
        <end position="596"/>
    </location>
</feature>
<accession>A0ABS5BK68</accession>
<dbReference type="PANTHER" id="PTHR43304:SF1">
    <property type="entry name" value="PAC DOMAIN-CONTAINING PROTEIN"/>
    <property type="match status" value="1"/>
</dbReference>
<dbReference type="Gene3D" id="3.30.450.20">
    <property type="entry name" value="PAS domain"/>
    <property type="match status" value="4"/>
</dbReference>
<dbReference type="InterPro" id="IPR004358">
    <property type="entry name" value="Sig_transdc_His_kin-like_C"/>
</dbReference>
<dbReference type="NCBIfam" id="TIGR00229">
    <property type="entry name" value="sensory_box"/>
    <property type="match status" value="4"/>
</dbReference>
<dbReference type="Pfam" id="PF00512">
    <property type="entry name" value="HisKA"/>
    <property type="match status" value="1"/>
</dbReference>
<evidence type="ECO:0000256" key="5">
    <source>
        <dbReference type="ARBA" id="ARBA00022777"/>
    </source>
</evidence>
<keyword evidence="3 6" id="KW-0597">Phosphoprotein</keyword>
<dbReference type="InterPro" id="IPR000700">
    <property type="entry name" value="PAS-assoc_C"/>
</dbReference>
<evidence type="ECO:0000256" key="4">
    <source>
        <dbReference type="ARBA" id="ARBA00022679"/>
    </source>
</evidence>
<feature type="domain" description="PAS" evidence="9">
    <location>
        <begin position="345"/>
        <end position="415"/>
    </location>
</feature>
<comment type="catalytic activity">
    <reaction evidence="1">
        <text>ATP + protein L-histidine = ADP + protein N-phospho-L-histidine.</text>
        <dbReference type="EC" id="2.7.13.3"/>
    </reaction>
</comment>
<dbReference type="InterPro" id="IPR013656">
    <property type="entry name" value="PAS_4"/>
</dbReference>
<dbReference type="Pfam" id="PF08448">
    <property type="entry name" value="PAS_4"/>
    <property type="match status" value="1"/>
</dbReference>
<dbReference type="InterPro" id="IPR013655">
    <property type="entry name" value="PAS_fold_3"/>
</dbReference>
<evidence type="ECO:0000256" key="3">
    <source>
        <dbReference type="ARBA" id="ARBA00022553"/>
    </source>
</evidence>
<feature type="modified residue" description="4-aspartylphosphate" evidence="6">
    <location>
        <position position="1320"/>
    </location>
</feature>
<dbReference type="SMART" id="SM00448">
    <property type="entry name" value="REC"/>
    <property type="match status" value="2"/>
</dbReference>
<dbReference type="PROSITE" id="PS50109">
    <property type="entry name" value="HIS_KIN"/>
    <property type="match status" value="1"/>
</dbReference>
<evidence type="ECO:0000313" key="12">
    <source>
        <dbReference type="Proteomes" id="UP000676565"/>
    </source>
</evidence>
<keyword evidence="12" id="KW-1185">Reference proteome</keyword>
<dbReference type="CDD" id="cd00082">
    <property type="entry name" value="HisKA"/>
    <property type="match status" value="1"/>
</dbReference>
<dbReference type="CDD" id="cd00130">
    <property type="entry name" value="PAS"/>
    <property type="match status" value="4"/>
</dbReference>
<evidence type="ECO:0000313" key="11">
    <source>
        <dbReference type="EMBL" id="MBP3954097.1"/>
    </source>
</evidence>
<evidence type="ECO:0000259" key="10">
    <source>
        <dbReference type="PROSITE" id="PS50113"/>
    </source>
</evidence>
<gene>
    <name evidence="11" type="ORF">J8F10_02145</name>
</gene>
<dbReference type="Gene3D" id="3.30.450.40">
    <property type="match status" value="2"/>
</dbReference>
<keyword evidence="5" id="KW-0418">Kinase</keyword>
<dbReference type="Proteomes" id="UP000676565">
    <property type="component" value="Unassembled WGS sequence"/>
</dbReference>
<evidence type="ECO:0000259" key="9">
    <source>
        <dbReference type="PROSITE" id="PS50112"/>
    </source>
</evidence>
<comment type="caution">
    <text evidence="11">The sequence shown here is derived from an EMBL/GenBank/DDBJ whole genome shotgun (WGS) entry which is preliminary data.</text>
</comment>
<dbReference type="PROSITE" id="PS50112">
    <property type="entry name" value="PAS"/>
    <property type="match status" value="4"/>
</dbReference>
<dbReference type="InterPro" id="IPR013767">
    <property type="entry name" value="PAS_fold"/>
</dbReference>
<feature type="domain" description="Histidine kinase" evidence="7">
    <location>
        <begin position="1026"/>
        <end position="1248"/>
    </location>
</feature>
<dbReference type="PRINTS" id="PR00344">
    <property type="entry name" value="BCTRLSENSOR"/>
</dbReference>
<feature type="domain" description="Response regulatory" evidence="8">
    <location>
        <begin position="3"/>
        <end position="120"/>
    </location>
</feature>
<organism evidence="11 12">
    <name type="scientific">Gemmata palustris</name>
    <dbReference type="NCBI Taxonomy" id="2822762"/>
    <lineage>
        <taxon>Bacteria</taxon>
        <taxon>Pseudomonadati</taxon>
        <taxon>Planctomycetota</taxon>
        <taxon>Planctomycetia</taxon>
        <taxon>Gemmatales</taxon>
        <taxon>Gemmataceae</taxon>
        <taxon>Gemmata</taxon>
    </lineage>
</organism>
<dbReference type="Pfam" id="PF13426">
    <property type="entry name" value="PAS_9"/>
    <property type="match status" value="1"/>
</dbReference>
<evidence type="ECO:0000256" key="1">
    <source>
        <dbReference type="ARBA" id="ARBA00000085"/>
    </source>
</evidence>
<dbReference type="SMART" id="SM00091">
    <property type="entry name" value="PAS"/>
    <property type="match status" value="4"/>
</dbReference>
<protein>
    <recommendedName>
        <fullName evidence="2">histidine kinase</fullName>
        <ecNumber evidence="2">2.7.13.3</ecNumber>
    </recommendedName>
</protein>
<name>A0ABS5BK68_9BACT</name>
<dbReference type="InterPro" id="IPR003018">
    <property type="entry name" value="GAF"/>
</dbReference>
<dbReference type="SMART" id="SM00065">
    <property type="entry name" value="GAF"/>
    <property type="match status" value="2"/>
</dbReference>
<dbReference type="Gene3D" id="1.10.287.130">
    <property type="match status" value="1"/>
</dbReference>
<dbReference type="InterPro" id="IPR036890">
    <property type="entry name" value="HATPase_C_sf"/>
</dbReference>
<evidence type="ECO:0000259" key="7">
    <source>
        <dbReference type="PROSITE" id="PS50109"/>
    </source>
</evidence>
<feature type="modified residue" description="4-aspartylphosphate" evidence="6">
    <location>
        <position position="52"/>
    </location>
</feature>
<dbReference type="SUPFAM" id="SSF52172">
    <property type="entry name" value="CheY-like"/>
    <property type="match status" value="2"/>
</dbReference>
<dbReference type="Pfam" id="PF02518">
    <property type="entry name" value="HATPase_c"/>
    <property type="match status" value="1"/>
</dbReference>
<feature type="domain" description="Response regulatory" evidence="8">
    <location>
        <begin position="1269"/>
        <end position="1385"/>
    </location>
</feature>
<feature type="domain" description="PAC" evidence="10">
    <location>
        <begin position="419"/>
        <end position="471"/>
    </location>
</feature>
<dbReference type="InterPro" id="IPR003594">
    <property type="entry name" value="HATPase_dom"/>
</dbReference>
<dbReference type="InterPro" id="IPR001789">
    <property type="entry name" value="Sig_transdc_resp-reg_receiver"/>
</dbReference>
<dbReference type="InterPro" id="IPR036097">
    <property type="entry name" value="HisK_dim/P_sf"/>
</dbReference>
<dbReference type="SUPFAM" id="SSF55785">
    <property type="entry name" value="PYP-like sensor domain (PAS domain)"/>
    <property type="match status" value="4"/>
</dbReference>
<dbReference type="SUPFAM" id="SSF47384">
    <property type="entry name" value="Homodimeric domain of signal transducing histidine kinase"/>
    <property type="match status" value="1"/>
</dbReference>
<dbReference type="InterPro" id="IPR003661">
    <property type="entry name" value="HisK_dim/P_dom"/>
</dbReference>
<dbReference type="InterPro" id="IPR035965">
    <property type="entry name" value="PAS-like_dom_sf"/>
</dbReference>
<dbReference type="Gene3D" id="3.40.50.2300">
    <property type="match status" value="2"/>
</dbReference>
<dbReference type="Pfam" id="PF13185">
    <property type="entry name" value="GAF_2"/>
    <property type="match status" value="2"/>
</dbReference>
<feature type="domain" description="PAS" evidence="9">
    <location>
        <begin position="883"/>
        <end position="958"/>
    </location>
</feature>
<evidence type="ECO:0000256" key="6">
    <source>
        <dbReference type="PROSITE-ProRule" id="PRU00169"/>
    </source>
</evidence>
<dbReference type="SUPFAM" id="SSF55781">
    <property type="entry name" value="GAF domain-like"/>
    <property type="match status" value="2"/>
</dbReference>
<dbReference type="Pfam" id="PF08447">
    <property type="entry name" value="PAS_3"/>
    <property type="match status" value="1"/>
</dbReference>
<reference evidence="11 12" key="1">
    <citation type="submission" date="2021-04" db="EMBL/GenBank/DDBJ databases">
        <authorList>
            <person name="Ivanova A."/>
        </authorList>
    </citation>
    <scope>NUCLEOTIDE SEQUENCE [LARGE SCALE GENOMIC DNA]</scope>
    <source>
        <strain evidence="11 12">G18</strain>
    </source>
</reference>
<dbReference type="PROSITE" id="PS50110">
    <property type="entry name" value="RESPONSE_REGULATORY"/>
    <property type="match status" value="2"/>
</dbReference>
<keyword evidence="4" id="KW-0808">Transferase</keyword>
<dbReference type="InterPro" id="IPR005467">
    <property type="entry name" value="His_kinase_dom"/>
</dbReference>
<dbReference type="SMART" id="SM00388">
    <property type="entry name" value="HisKA"/>
    <property type="match status" value="1"/>
</dbReference>
<dbReference type="InterPro" id="IPR001610">
    <property type="entry name" value="PAC"/>
</dbReference>
<dbReference type="SMART" id="SM00086">
    <property type="entry name" value="PAC"/>
    <property type="match status" value="4"/>
</dbReference>
<dbReference type="InterPro" id="IPR029016">
    <property type="entry name" value="GAF-like_dom_sf"/>
</dbReference>
<dbReference type="InterPro" id="IPR052162">
    <property type="entry name" value="Sensor_kinase/Photoreceptor"/>
</dbReference>
<dbReference type="EMBL" id="JAGKQQ010000001">
    <property type="protein sequence ID" value="MBP3954097.1"/>
    <property type="molecule type" value="Genomic_DNA"/>
</dbReference>